<gene>
    <name evidence="3" type="ordered locus">RSal33209_2746</name>
</gene>
<evidence type="ECO:0000313" key="4">
    <source>
        <dbReference type="Proteomes" id="UP000002007"/>
    </source>
</evidence>
<keyword evidence="1" id="KW-1015">Disulfide bond</keyword>
<dbReference type="eggNOG" id="COG5640">
    <property type="taxonomic scope" value="Bacteria"/>
</dbReference>
<dbReference type="Proteomes" id="UP000002007">
    <property type="component" value="Chromosome"/>
</dbReference>
<dbReference type="GO" id="GO:0004252">
    <property type="term" value="F:serine-type endopeptidase activity"/>
    <property type="evidence" value="ECO:0007669"/>
    <property type="project" value="InterPro"/>
</dbReference>
<dbReference type="PANTHER" id="PTHR24276:SF91">
    <property type="entry name" value="AT26814P-RELATED"/>
    <property type="match status" value="1"/>
</dbReference>
<evidence type="ECO:0000256" key="1">
    <source>
        <dbReference type="ARBA" id="ARBA00023157"/>
    </source>
</evidence>
<dbReference type="EMBL" id="CP000910">
    <property type="protein sequence ID" value="ABY24471.1"/>
    <property type="molecule type" value="Genomic_DNA"/>
</dbReference>
<proteinExistence type="predicted"/>
<keyword evidence="4" id="KW-1185">Reference proteome</keyword>
<sequence length="293" mass="30064">MPDCSEHSTRFPEALCQIHLAQLTQVLFRIGTGTCFFHLAERSIMKLAPIVAAIGTVAVLSLTGMSAATAATTHESAPVAKSASVSPRVIDGSTADFSTVPFAAREFVSGNFNCSASIISPTWIILAKHCVEGHSASDITFKLGSASLNGGTTVSVSRVETWDSGDVTLAEFTSSYNGSYASLGGTTPDAGTPANLYGWGRTAVGAPASSTLKTAKVSIVGTDDQGWSGPSIVEKRVDGQAYKGDSGGPLIANGKLVGVCSGTNSYNKPDEAEYASVPASADWITSTSGVAVN</sequence>
<keyword evidence="3" id="KW-0645">Protease</keyword>
<accession>A9WTF0</accession>
<dbReference type="GO" id="GO:0006508">
    <property type="term" value="P:proteolysis"/>
    <property type="evidence" value="ECO:0007669"/>
    <property type="project" value="UniProtKB-KW"/>
</dbReference>
<dbReference type="SMART" id="SM00020">
    <property type="entry name" value="Tryp_SPc"/>
    <property type="match status" value="1"/>
</dbReference>
<keyword evidence="3" id="KW-0378">Hydrolase</keyword>
<evidence type="ECO:0000313" key="3">
    <source>
        <dbReference type="EMBL" id="ABY24471.1"/>
    </source>
</evidence>
<dbReference type="InterPro" id="IPR001254">
    <property type="entry name" value="Trypsin_dom"/>
</dbReference>
<reference evidence="4" key="1">
    <citation type="journal article" date="2008" name="J. Bacteriol.">
        <title>Genome sequence of the fish pathogen Renibacterium salmoninarum suggests reductive evolution away from an environmental Arthrobacter ancestor.</title>
        <authorList>
            <person name="Wiens G.D."/>
            <person name="Rockey D.D."/>
            <person name="Wu Z."/>
            <person name="Chang J."/>
            <person name="Levy R."/>
            <person name="Crane S."/>
            <person name="Chen D.S."/>
            <person name="Capri G.R."/>
            <person name="Burnett J.R."/>
            <person name="Sudheesh P.S."/>
            <person name="Schipma M.J."/>
            <person name="Burd H."/>
            <person name="Bhattacharyya A."/>
            <person name="Rhodes L.D."/>
            <person name="Kaul R."/>
            <person name="Strom M.S."/>
        </authorList>
    </citation>
    <scope>NUCLEOTIDE SEQUENCE [LARGE SCALE GENOMIC DNA]</scope>
    <source>
        <strain evidence="4">ATCC 33209 / DSM 20767 / JCM 11484 / NBRC 15589 / NCIMB 2235</strain>
    </source>
</reference>
<dbReference type="SUPFAM" id="SSF50494">
    <property type="entry name" value="Trypsin-like serine proteases"/>
    <property type="match status" value="1"/>
</dbReference>
<dbReference type="PROSITE" id="PS50240">
    <property type="entry name" value="TRYPSIN_DOM"/>
    <property type="match status" value="1"/>
</dbReference>
<dbReference type="HOGENOM" id="CLU_006842_7_5_11"/>
<dbReference type="InterPro" id="IPR009003">
    <property type="entry name" value="Peptidase_S1_PA"/>
</dbReference>
<feature type="domain" description="Peptidase S1" evidence="2">
    <location>
        <begin position="89"/>
        <end position="289"/>
    </location>
</feature>
<organism evidence="3 4">
    <name type="scientific">Renibacterium salmoninarum (strain ATCC 33209 / DSM 20767 / JCM 11484 / NBRC 15589 / NCIMB 2235)</name>
    <dbReference type="NCBI Taxonomy" id="288705"/>
    <lineage>
        <taxon>Bacteria</taxon>
        <taxon>Bacillati</taxon>
        <taxon>Actinomycetota</taxon>
        <taxon>Actinomycetes</taxon>
        <taxon>Micrococcales</taxon>
        <taxon>Micrococcaceae</taxon>
        <taxon>Renibacterium</taxon>
    </lineage>
</organism>
<dbReference type="Gene3D" id="2.40.10.10">
    <property type="entry name" value="Trypsin-like serine proteases"/>
    <property type="match status" value="1"/>
</dbReference>
<dbReference type="STRING" id="288705.RSal33209_2746"/>
<dbReference type="KEGG" id="rsa:RSal33209_2746"/>
<dbReference type="InterPro" id="IPR043504">
    <property type="entry name" value="Peptidase_S1_PA_chymotrypsin"/>
</dbReference>
<name>A9WTF0_RENSM</name>
<protein>
    <submittedName>
        <fullName evidence="3">Secretory serine protease</fullName>
    </submittedName>
</protein>
<dbReference type="Pfam" id="PF00089">
    <property type="entry name" value="Trypsin"/>
    <property type="match status" value="1"/>
</dbReference>
<dbReference type="AlphaFoldDB" id="A9WTF0"/>
<evidence type="ECO:0000259" key="2">
    <source>
        <dbReference type="PROSITE" id="PS50240"/>
    </source>
</evidence>
<dbReference type="InterPro" id="IPR050430">
    <property type="entry name" value="Peptidase_S1"/>
</dbReference>
<dbReference type="PANTHER" id="PTHR24276">
    <property type="entry name" value="POLYSERASE-RELATED"/>
    <property type="match status" value="1"/>
</dbReference>